<name>A0A0L0SRW1_ALLM3</name>
<reference evidence="2 3" key="1">
    <citation type="submission" date="2009-11" db="EMBL/GenBank/DDBJ databases">
        <title>Annotation of Allomyces macrogynus ATCC 38327.</title>
        <authorList>
            <consortium name="The Broad Institute Genome Sequencing Platform"/>
            <person name="Russ C."/>
            <person name="Cuomo C."/>
            <person name="Burger G."/>
            <person name="Gray M.W."/>
            <person name="Holland P.W.H."/>
            <person name="King N."/>
            <person name="Lang F.B.F."/>
            <person name="Roger A.J."/>
            <person name="Ruiz-Trillo I."/>
            <person name="Young S.K."/>
            <person name="Zeng Q."/>
            <person name="Gargeya S."/>
            <person name="Fitzgerald M."/>
            <person name="Haas B."/>
            <person name="Abouelleil A."/>
            <person name="Alvarado L."/>
            <person name="Arachchi H.M."/>
            <person name="Berlin A."/>
            <person name="Chapman S.B."/>
            <person name="Gearin G."/>
            <person name="Goldberg J."/>
            <person name="Griggs A."/>
            <person name="Gujja S."/>
            <person name="Hansen M."/>
            <person name="Heiman D."/>
            <person name="Howarth C."/>
            <person name="Larimer J."/>
            <person name="Lui A."/>
            <person name="MacDonald P.J.P."/>
            <person name="McCowen C."/>
            <person name="Montmayeur A."/>
            <person name="Murphy C."/>
            <person name="Neiman D."/>
            <person name="Pearson M."/>
            <person name="Priest M."/>
            <person name="Roberts A."/>
            <person name="Saif S."/>
            <person name="Shea T."/>
            <person name="Sisk P."/>
            <person name="Stolte C."/>
            <person name="Sykes S."/>
            <person name="Wortman J."/>
            <person name="Nusbaum C."/>
            <person name="Birren B."/>
        </authorList>
    </citation>
    <scope>NUCLEOTIDE SEQUENCE [LARGE SCALE GENOMIC DNA]</scope>
    <source>
        <strain evidence="2 3">ATCC 38327</strain>
    </source>
</reference>
<gene>
    <name evidence="2" type="ORF">AMAG_19430</name>
</gene>
<reference evidence="3" key="2">
    <citation type="submission" date="2009-11" db="EMBL/GenBank/DDBJ databases">
        <title>The Genome Sequence of Allomyces macrogynus strain ATCC 38327.</title>
        <authorList>
            <consortium name="The Broad Institute Genome Sequencing Platform"/>
            <person name="Russ C."/>
            <person name="Cuomo C."/>
            <person name="Shea T."/>
            <person name="Young S.K."/>
            <person name="Zeng Q."/>
            <person name="Koehrsen M."/>
            <person name="Haas B."/>
            <person name="Borodovsky M."/>
            <person name="Guigo R."/>
            <person name="Alvarado L."/>
            <person name="Berlin A."/>
            <person name="Borenstein D."/>
            <person name="Chen Z."/>
            <person name="Engels R."/>
            <person name="Freedman E."/>
            <person name="Gellesch M."/>
            <person name="Goldberg J."/>
            <person name="Griggs A."/>
            <person name="Gujja S."/>
            <person name="Heiman D."/>
            <person name="Hepburn T."/>
            <person name="Howarth C."/>
            <person name="Jen D."/>
            <person name="Larson L."/>
            <person name="Lewis B."/>
            <person name="Mehta T."/>
            <person name="Park D."/>
            <person name="Pearson M."/>
            <person name="Roberts A."/>
            <person name="Saif S."/>
            <person name="Shenoy N."/>
            <person name="Sisk P."/>
            <person name="Stolte C."/>
            <person name="Sykes S."/>
            <person name="Walk T."/>
            <person name="White J."/>
            <person name="Yandava C."/>
            <person name="Burger G."/>
            <person name="Gray M.W."/>
            <person name="Holland P.W.H."/>
            <person name="King N."/>
            <person name="Lang F.B.F."/>
            <person name="Roger A.J."/>
            <person name="Ruiz-Trillo I."/>
            <person name="Lander E."/>
            <person name="Nusbaum C."/>
        </authorList>
    </citation>
    <scope>NUCLEOTIDE SEQUENCE [LARGE SCALE GENOMIC DNA]</scope>
    <source>
        <strain evidence="3">ATCC 38327</strain>
    </source>
</reference>
<feature type="region of interest" description="Disordered" evidence="1">
    <location>
        <begin position="1"/>
        <end position="67"/>
    </location>
</feature>
<dbReference type="EMBL" id="GG745346">
    <property type="protein sequence ID" value="KNE65105.1"/>
    <property type="molecule type" value="Genomic_DNA"/>
</dbReference>
<dbReference type="AlphaFoldDB" id="A0A0L0SRW1"/>
<evidence type="ECO:0000256" key="1">
    <source>
        <dbReference type="SAM" id="MobiDB-lite"/>
    </source>
</evidence>
<feature type="compositionally biased region" description="Low complexity" evidence="1">
    <location>
        <begin position="1"/>
        <end position="13"/>
    </location>
</feature>
<protein>
    <submittedName>
        <fullName evidence="2">Uncharacterized protein</fullName>
    </submittedName>
</protein>
<accession>A0A0L0SRW1</accession>
<sequence length="307" mass="32936">MRTTSRTTDSTGTHASRPRFATPSSALGVTCMWPNRTGQRRRASPWSSPSRVRESPSTATTRQMGFAAGTDKAPLTSMTETDILQRYFSTSDRVRLIQAPRPPVPAPVEPMRAEVTSAGPRGAGNLFANADLAAVRRILTRAPATRPPPTQIPVHLDDVLRGIRATLVPYFESDNGRQALAILAEDHARAPSAPKSKRELPIYARGPRVDPAEDILAAAALLPEEPGSAATSMNADAVNPFAAPPALVPRVNRASRLRLDAKARDSPVTQQSRALVFEAPVLRAPAMADRRPGRGGAGRRERGTNNA</sequence>
<evidence type="ECO:0000313" key="2">
    <source>
        <dbReference type="EMBL" id="KNE65105.1"/>
    </source>
</evidence>
<organism evidence="2 3">
    <name type="scientific">Allomyces macrogynus (strain ATCC 38327)</name>
    <name type="common">Allomyces javanicus var. macrogynus</name>
    <dbReference type="NCBI Taxonomy" id="578462"/>
    <lineage>
        <taxon>Eukaryota</taxon>
        <taxon>Fungi</taxon>
        <taxon>Fungi incertae sedis</taxon>
        <taxon>Blastocladiomycota</taxon>
        <taxon>Blastocladiomycetes</taxon>
        <taxon>Blastocladiales</taxon>
        <taxon>Blastocladiaceae</taxon>
        <taxon>Allomyces</taxon>
    </lineage>
</organism>
<dbReference type="VEuPathDB" id="FungiDB:AMAG_19430"/>
<keyword evidence="3" id="KW-1185">Reference proteome</keyword>
<proteinExistence type="predicted"/>
<feature type="compositionally biased region" description="Basic and acidic residues" evidence="1">
    <location>
        <begin position="288"/>
        <end position="307"/>
    </location>
</feature>
<feature type="region of interest" description="Disordered" evidence="1">
    <location>
        <begin position="286"/>
        <end position="307"/>
    </location>
</feature>
<dbReference type="Proteomes" id="UP000054350">
    <property type="component" value="Unassembled WGS sequence"/>
</dbReference>
<evidence type="ECO:0000313" key="3">
    <source>
        <dbReference type="Proteomes" id="UP000054350"/>
    </source>
</evidence>